<feature type="domain" description="Response regulatory" evidence="5">
    <location>
        <begin position="6"/>
        <end position="122"/>
    </location>
</feature>
<dbReference type="STRING" id="1286171.EAL2_c02750"/>
<dbReference type="AlphaFoldDB" id="W8TCP8"/>
<evidence type="ECO:0000259" key="5">
    <source>
        <dbReference type="PROSITE" id="PS50110"/>
    </source>
</evidence>
<accession>W8TCP8</accession>
<dbReference type="InterPro" id="IPR001789">
    <property type="entry name" value="Sig_transdc_resp-reg_receiver"/>
</dbReference>
<dbReference type="HOGENOM" id="CLU_962099_0_0_9"/>
<dbReference type="SUPFAM" id="SSF52172">
    <property type="entry name" value="CheY-like"/>
    <property type="match status" value="1"/>
</dbReference>
<name>W8TCP8_PEPAC</name>
<organism evidence="6 7">
    <name type="scientific">Peptoclostridium acidaminophilum DSM 3953</name>
    <dbReference type="NCBI Taxonomy" id="1286171"/>
    <lineage>
        <taxon>Bacteria</taxon>
        <taxon>Bacillati</taxon>
        <taxon>Bacillota</taxon>
        <taxon>Clostridia</taxon>
        <taxon>Peptostreptococcales</taxon>
        <taxon>Peptoclostridiaceae</taxon>
        <taxon>Peptoclostridium</taxon>
    </lineage>
</organism>
<dbReference type="InterPro" id="IPR011006">
    <property type="entry name" value="CheY-like_superfamily"/>
</dbReference>
<comment type="caution">
    <text evidence="4">Lacks conserved residue(s) required for the propagation of feature annotation.</text>
</comment>
<dbReference type="SMART" id="SM00448">
    <property type="entry name" value="REC"/>
    <property type="match status" value="1"/>
</dbReference>
<dbReference type="Proteomes" id="UP000019591">
    <property type="component" value="Chromosome"/>
</dbReference>
<keyword evidence="2" id="KW-0597">Phosphoprotein</keyword>
<comment type="function">
    <text evidence="3">May play the central regulatory role in sporulation. It may be an element of the effector pathway responsible for the activation of sporulation genes in response to nutritional stress. Spo0A may act in concert with spo0H (a sigma factor) to control the expression of some genes that are critical to the sporulation process.</text>
</comment>
<evidence type="ECO:0000256" key="4">
    <source>
        <dbReference type="PROSITE-ProRule" id="PRU00169"/>
    </source>
</evidence>
<dbReference type="EMBL" id="CP007452">
    <property type="protein sequence ID" value="AHM55578.1"/>
    <property type="molecule type" value="Genomic_DNA"/>
</dbReference>
<dbReference type="CDD" id="cd00156">
    <property type="entry name" value="REC"/>
    <property type="match status" value="1"/>
</dbReference>
<evidence type="ECO:0000256" key="2">
    <source>
        <dbReference type="ARBA" id="ARBA00022553"/>
    </source>
</evidence>
<proteinExistence type="predicted"/>
<reference evidence="6 7" key="1">
    <citation type="journal article" date="2014" name="Genome Announc.">
        <title>Complete Genome Sequence of Amino Acid-Utilizing Eubacterium acidaminophilum al-2 (DSM 3953).</title>
        <authorList>
            <person name="Poehlein A."/>
            <person name="Andreesen J.R."/>
            <person name="Daniel R."/>
        </authorList>
    </citation>
    <scope>NUCLEOTIDE SEQUENCE [LARGE SCALE GENOMIC DNA]</scope>
    <source>
        <strain evidence="6 7">DSM 3953</strain>
    </source>
</reference>
<dbReference type="PATRIC" id="fig|1286171.3.peg.212"/>
<gene>
    <name evidence="6" type="ORF">EAL2_c02750</name>
</gene>
<dbReference type="KEGG" id="eac:EAL2_c02750"/>
<dbReference type="GO" id="GO:0000160">
    <property type="term" value="P:phosphorelay signal transduction system"/>
    <property type="evidence" value="ECO:0007669"/>
    <property type="project" value="InterPro"/>
</dbReference>
<evidence type="ECO:0000256" key="1">
    <source>
        <dbReference type="ARBA" id="ARBA00018672"/>
    </source>
</evidence>
<protein>
    <recommendedName>
        <fullName evidence="1">Stage 0 sporulation protein A homolog</fullName>
    </recommendedName>
</protein>
<dbReference type="Gene3D" id="3.40.50.2300">
    <property type="match status" value="1"/>
</dbReference>
<evidence type="ECO:0000256" key="3">
    <source>
        <dbReference type="ARBA" id="ARBA00024867"/>
    </source>
</evidence>
<dbReference type="PANTHER" id="PTHR44591">
    <property type="entry name" value="STRESS RESPONSE REGULATOR PROTEIN 1"/>
    <property type="match status" value="1"/>
</dbReference>
<evidence type="ECO:0000313" key="6">
    <source>
        <dbReference type="EMBL" id="AHM55578.1"/>
    </source>
</evidence>
<dbReference type="Pfam" id="PF00072">
    <property type="entry name" value="Response_reg"/>
    <property type="match status" value="1"/>
</dbReference>
<dbReference type="PANTHER" id="PTHR44591:SF3">
    <property type="entry name" value="RESPONSE REGULATORY DOMAIN-CONTAINING PROTEIN"/>
    <property type="match status" value="1"/>
</dbReference>
<dbReference type="eggNOG" id="COG3706">
    <property type="taxonomic scope" value="Bacteria"/>
</dbReference>
<sequence>MIAVSSIVILDGAAYVRHRIKELVRKYGIRLHEVANSSELFTMLQKKQDEISLIITELELDKENGLEIIKRAKSRGYEIPVIVLTAQNKKDTFVKSIEAGASDYILKPFEDDFLLSRIMSNMKLEDQNGSAALGARRVYMDFNKYISGELRKAEKGNYSISLIMSVINKDSADSGYGMKAEDRLFGELYSRINSLFWDTDIFMSFGNHSYIGVLPFCTQENTRVVDEKIKSLFDEIQTTDDRFKDYSVENTFVTFPTEISSRESLFPMLTDKLRAGEEI</sequence>
<evidence type="ECO:0000313" key="7">
    <source>
        <dbReference type="Proteomes" id="UP000019591"/>
    </source>
</evidence>
<dbReference type="PROSITE" id="PS50110">
    <property type="entry name" value="RESPONSE_REGULATORY"/>
    <property type="match status" value="1"/>
</dbReference>
<keyword evidence="7" id="KW-1185">Reference proteome</keyword>
<dbReference type="InterPro" id="IPR050595">
    <property type="entry name" value="Bact_response_regulator"/>
</dbReference>